<evidence type="ECO:0000313" key="4">
    <source>
        <dbReference type="Proteomes" id="UP000235371"/>
    </source>
</evidence>
<dbReference type="OrthoDB" id="3937761at2759"/>
<dbReference type="GeneID" id="36591210"/>
<name>A0A2J6T972_9HELO</name>
<protein>
    <recommendedName>
        <fullName evidence="5">Zn(2)-C6 fungal-type domain-containing protein</fullName>
    </recommendedName>
</protein>
<organism evidence="3 4">
    <name type="scientific">Hyaloscypha bicolor E</name>
    <dbReference type="NCBI Taxonomy" id="1095630"/>
    <lineage>
        <taxon>Eukaryota</taxon>
        <taxon>Fungi</taxon>
        <taxon>Dikarya</taxon>
        <taxon>Ascomycota</taxon>
        <taxon>Pezizomycotina</taxon>
        <taxon>Leotiomycetes</taxon>
        <taxon>Helotiales</taxon>
        <taxon>Hyaloscyphaceae</taxon>
        <taxon>Hyaloscypha</taxon>
        <taxon>Hyaloscypha bicolor</taxon>
    </lineage>
</organism>
<proteinExistence type="predicted"/>
<feature type="region of interest" description="Disordered" evidence="2">
    <location>
        <begin position="867"/>
        <end position="910"/>
    </location>
</feature>
<dbReference type="RefSeq" id="XP_024736460.1">
    <property type="nucleotide sequence ID" value="XM_024883133.1"/>
</dbReference>
<evidence type="ECO:0000313" key="3">
    <source>
        <dbReference type="EMBL" id="PMD59556.1"/>
    </source>
</evidence>
<feature type="coiled-coil region" evidence="1">
    <location>
        <begin position="119"/>
        <end position="148"/>
    </location>
</feature>
<feature type="compositionally biased region" description="Polar residues" evidence="2">
    <location>
        <begin position="266"/>
        <end position="289"/>
    </location>
</feature>
<evidence type="ECO:0000256" key="2">
    <source>
        <dbReference type="SAM" id="MobiDB-lite"/>
    </source>
</evidence>
<feature type="compositionally biased region" description="Basic and acidic residues" evidence="2">
    <location>
        <begin position="1"/>
        <end position="26"/>
    </location>
</feature>
<dbReference type="EMBL" id="KZ613813">
    <property type="protein sequence ID" value="PMD59556.1"/>
    <property type="molecule type" value="Genomic_DNA"/>
</dbReference>
<keyword evidence="4" id="KW-1185">Reference proteome</keyword>
<dbReference type="Proteomes" id="UP000235371">
    <property type="component" value="Unassembled WGS sequence"/>
</dbReference>
<dbReference type="GO" id="GO:0008270">
    <property type="term" value="F:zinc ion binding"/>
    <property type="evidence" value="ECO:0007669"/>
    <property type="project" value="InterPro"/>
</dbReference>
<dbReference type="InParanoid" id="A0A2J6T972"/>
<feature type="region of interest" description="Disordered" evidence="2">
    <location>
        <begin position="261"/>
        <end position="352"/>
    </location>
</feature>
<gene>
    <name evidence="3" type="ORF">K444DRAFT_629966</name>
</gene>
<dbReference type="InterPro" id="IPR036864">
    <property type="entry name" value="Zn2-C6_fun-type_DNA-bd_sf"/>
</dbReference>
<evidence type="ECO:0000256" key="1">
    <source>
        <dbReference type="SAM" id="Coils"/>
    </source>
</evidence>
<feature type="region of interest" description="Disordered" evidence="2">
    <location>
        <begin position="1"/>
        <end position="98"/>
    </location>
</feature>
<accession>A0A2J6T972</accession>
<feature type="compositionally biased region" description="Polar residues" evidence="2">
    <location>
        <begin position="332"/>
        <end position="350"/>
    </location>
</feature>
<dbReference type="SUPFAM" id="SSF57701">
    <property type="entry name" value="Zn2/Cys6 DNA-binding domain"/>
    <property type="match status" value="1"/>
</dbReference>
<feature type="compositionally biased region" description="Polar residues" evidence="2">
    <location>
        <begin position="895"/>
        <end position="904"/>
    </location>
</feature>
<feature type="region of interest" description="Disordered" evidence="2">
    <location>
        <begin position="186"/>
        <end position="215"/>
    </location>
</feature>
<feature type="compositionally biased region" description="Polar residues" evidence="2">
    <location>
        <begin position="300"/>
        <end position="323"/>
    </location>
</feature>
<reference evidence="3 4" key="1">
    <citation type="submission" date="2016-04" db="EMBL/GenBank/DDBJ databases">
        <title>A degradative enzymes factory behind the ericoid mycorrhizal symbiosis.</title>
        <authorList>
            <consortium name="DOE Joint Genome Institute"/>
            <person name="Martino E."/>
            <person name="Morin E."/>
            <person name="Grelet G."/>
            <person name="Kuo A."/>
            <person name="Kohler A."/>
            <person name="Daghino S."/>
            <person name="Barry K."/>
            <person name="Choi C."/>
            <person name="Cichocki N."/>
            <person name="Clum A."/>
            <person name="Copeland A."/>
            <person name="Hainaut M."/>
            <person name="Haridas S."/>
            <person name="Labutti K."/>
            <person name="Lindquist E."/>
            <person name="Lipzen A."/>
            <person name="Khouja H.-R."/>
            <person name="Murat C."/>
            <person name="Ohm R."/>
            <person name="Olson A."/>
            <person name="Spatafora J."/>
            <person name="Veneault-Fourrey C."/>
            <person name="Henrissat B."/>
            <person name="Grigoriev I."/>
            <person name="Martin F."/>
            <person name="Perotto S."/>
        </authorList>
    </citation>
    <scope>NUCLEOTIDE SEQUENCE [LARGE SCALE GENOMIC DNA]</scope>
    <source>
        <strain evidence="3 4">E</strain>
    </source>
</reference>
<sequence>MADPQSHGDHPDNGHLDEFFEWRDYYAEPLPNSNDVPNPEPAPQPSSGTGHSDVVTPWEAYNGQESDFGMPPPDPDILRDFENPMIDPHMAPSQPIETRNALSQQQVELANPNNPSDELQELDRQIENIELRLSLEALKQRRQELRQRSSIKPQTPLSTCFVSQDNQNPGAFGGSMVLGTSPASRGGMTSDNGQTSDTFSTELAHTSSKYARQPYTQSINNSSADFVDMLYPVSNDQLGATPVDLLSSESADLPAHSVLGPPYSDIASQPQFGVQSIPNSSLDQPSMNPVSAVLPDRQSLDPTQSASTPSLPYQGPSRQNLSKTNRKRQRSPEANQHQELSVIRQLSKSSGVPEPHLSVLSFCEGPPIKRNRTKSQKENRKDVIKAGGSCLYCVVNRRKCSGERPCDTCQQYWQNRSYDSTNFRWTCTIRWKLTDYDLFSSPLDMSQYPSVSEIKSIFRAQSVTSRNNLVAVMDCLEYQRMRLIALRPGGNSILDLWIYIHVTVQWKESLLYLAPELREAVGLFEKWEVQFLAMVFRIFEDAQSVDKRSLTFILILIFEEVQRLGSTQRLDATLADQLQMAIKSRLQVFCTSVLDFLPPKKPGKKLKNLGLAQMIGYNKETSCCLPPHYRDSSYVYGLLQEVEGATLRHLDPSSLDSTSCLLSRSNSTDRHHDTNRCCCGWISDTIPAGILNWFGFSSKKNLRYFHSESGIMVLSPEVAHKIMNTMLGSWHLDNVSLLHKMTIFYQSFRTCLRFAIELSQKFHNLTTTTLLQDQLLAQAGFHRELLFFAVLRKAGEIMHASFTSRGEAYTDTKDLTKDLFEFNEWVKSNPSELVEALRGISTTMKAILWLKKGGDISDLTIASHKESSQDSAGSLNSDVREVGACPKGRQKEINVGSSVPQVQCTGAEDD</sequence>
<dbReference type="GO" id="GO:0000981">
    <property type="term" value="F:DNA-binding transcription factor activity, RNA polymerase II-specific"/>
    <property type="evidence" value="ECO:0007669"/>
    <property type="project" value="InterPro"/>
</dbReference>
<keyword evidence="1" id="KW-0175">Coiled coil</keyword>
<evidence type="ECO:0008006" key="5">
    <source>
        <dbReference type="Google" id="ProtNLM"/>
    </source>
</evidence>
<dbReference type="AlphaFoldDB" id="A0A2J6T972"/>